<dbReference type="InterPro" id="IPR051918">
    <property type="entry name" value="STPP_CPPED1"/>
</dbReference>
<organism evidence="3 4">
    <name type="scientific">Alistipes finegoldii</name>
    <dbReference type="NCBI Taxonomy" id="214856"/>
    <lineage>
        <taxon>Bacteria</taxon>
        <taxon>Pseudomonadati</taxon>
        <taxon>Bacteroidota</taxon>
        <taxon>Bacteroidia</taxon>
        <taxon>Bacteroidales</taxon>
        <taxon>Rikenellaceae</taxon>
        <taxon>Alistipes</taxon>
    </lineage>
</organism>
<dbReference type="InterPro" id="IPR029052">
    <property type="entry name" value="Metallo-depent_PP-like"/>
</dbReference>
<dbReference type="PANTHER" id="PTHR43143:SF1">
    <property type="entry name" value="SERINE_THREONINE-PROTEIN PHOSPHATASE CPPED1"/>
    <property type="match status" value="1"/>
</dbReference>
<sequence>MKRLPALLLLLCAAFSAQAQRLRFAVVTDTHIGREHAAENLKAAIRSIDADDSVRFVLLLGDISHDGTPKGHRKARRLLARLRKPLYLTTGNHDAKRPERYSSFLRTFGTDRFCFDCEGVRFIGITTGPFEPNRHATLPGEEARWLAERCAVPQPTIVAAHHTPELIAGGSAVFDGCDTSQIVLWLAGHLHVNKIQETSPGPSVVNISTLDGGRYNLFDIDGGRLRVTTVDPRTGSRTAWHSAELNIKTDNR</sequence>
<evidence type="ECO:0000313" key="4">
    <source>
        <dbReference type="Proteomes" id="UP001055105"/>
    </source>
</evidence>
<feature type="chain" id="PRO_5041416725" description="Calcineurin-like phosphoesterase domain-containing protein" evidence="1">
    <location>
        <begin position="20"/>
        <end position="252"/>
    </location>
</feature>
<dbReference type="InterPro" id="IPR004843">
    <property type="entry name" value="Calcineurin-like_PHP"/>
</dbReference>
<dbReference type="EMBL" id="BQOL01000002">
    <property type="protein sequence ID" value="GKI19979.1"/>
    <property type="molecule type" value="Genomic_DNA"/>
</dbReference>
<keyword evidence="1" id="KW-0732">Signal</keyword>
<proteinExistence type="predicted"/>
<dbReference type="Gene3D" id="3.60.21.10">
    <property type="match status" value="1"/>
</dbReference>
<evidence type="ECO:0000313" key="3">
    <source>
        <dbReference type="EMBL" id="GKI19979.1"/>
    </source>
</evidence>
<dbReference type="AlphaFoldDB" id="A0AA37KUJ4"/>
<dbReference type="Proteomes" id="UP001055105">
    <property type="component" value="Unassembled WGS sequence"/>
</dbReference>
<name>A0AA37KUJ4_9BACT</name>
<dbReference type="GO" id="GO:0016787">
    <property type="term" value="F:hydrolase activity"/>
    <property type="evidence" value="ECO:0007669"/>
    <property type="project" value="InterPro"/>
</dbReference>
<protein>
    <recommendedName>
        <fullName evidence="2">Calcineurin-like phosphoesterase domain-containing protein</fullName>
    </recommendedName>
</protein>
<dbReference type="RefSeq" id="WP_244076913.1">
    <property type="nucleotide sequence ID" value="NZ_AP025581.1"/>
</dbReference>
<evidence type="ECO:0000259" key="2">
    <source>
        <dbReference type="Pfam" id="PF00149"/>
    </source>
</evidence>
<comment type="caution">
    <text evidence="3">The sequence shown here is derived from an EMBL/GenBank/DDBJ whole genome shotgun (WGS) entry which is preliminary data.</text>
</comment>
<dbReference type="Pfam" id="PF00149">
    <property type="entry name" value="Metallophos"/>
    <property type="match status" value="1"/>
</dbReference>
<accession>A0AA37KUJ4</accession>
<gene>
    <name evidence="3" type="ORF">CE91St16_28870</name>
</gene>
<feature type="domain" description="Calcineurin-like phosphoesterase" evidence="2">
    <location>
        <begin position="22"/>
        <end position="192"/>
    </location>
</feature>
<dbReference type="SUPFAM" id="SSF56300">
    <property type="entry name" value="Metallo-dependent phosphatases"/>
    <property type="match status" value="1"/>
</dbReference>
<feature type="signal peptide" evidence="1">
    <location>
        <begin position="1"/>
        <end position="19"/>
    </location>
</feature>
<reference evidence="3" key="1">
    <citation type="submission" date="2022-01" db="EMBL/GenBank/DDBJ databases">
        <title>Novel bile acid biosynthetic pathways are enriched in the microbiome of centenarians.</title>
        <authorList>
            <person name="Sato Y."/>
            <person name="Atarashi K."/>
            <person name="Plichta R.D."/>
            <person name="Arai Y."/>
            <person name="Sasajima S."/>
            <person name="Kearney M.S."/>
            <person name="Suda W."/>
            <person name="Takeshita K."/>
            <person name="Sasaki T."/>
            <person name="Okamoto S."/>
            <person name="Skelly N.A."/>
            <person name="Okamura Y."/>
            <person name="Vlamakis H."/>
            <person name="Li Y."/>
            <person name="Tanoue T."/>
            <person name="Takei H."/>
            <person name="Nittono H."/>
            <person name="Narushima S."/>
            <person name="Irie J."/>
            <person name="Itoh H."/>
            <person name="Moriya K."/>
            <person name="Sugiura Y."/>
            <person name="Suematsu M."/>
            <person name="Moritoki N."/>
            <person name="Shibata S."/>
            <person name="Littman R.D."/>
            <person name="Fischbach A.M."/>
            <person name="Uwamino Y."/>
            <person name="Inoue T."/>
            <person name="Honda A."/>
            <person name="Hattori M."/>
            <person name="Murai T."/>
            <person name="Xavier J.R."/>
            <person name="Hirose N."/>
            <person name="Honda K."/>
        </authorList>
    </citation>
    <scope>NUCLEOTIDE SEQUENCE</scope>
    <source>
        <strain evidence="3">CE91-St16</strain>
    </source>
</reference>
<evidence type="ECO:0000256" key="1">
    <source>
        <dbReference type="SAM" id="SignalP"/>
    </source>
</evidence>
<dbReference type="PANTHER" id="PTHR43143">
    <property type="entry name" value="METALLOPHOSPHOESTERASE, CALCINEURIN SUPERFAMILY"/>
    <property type="match status" value="1"/>
</dbReference>